<dbReference type="GO" id="GO:0016757">
    <property type="term" value="F:glycosyltransferase activity"/>
    <property type="evidence" value="ECO:0007669"/>
    <property type="project" value="InterPro"/>
</dbReference>
<reference evidence="2 3" key="1">
    <citation type="journal article" date="2016" name="Environ. Microbiol.">
        <title>New Methyloceanibacter diversity from North Sea sediments includes methanotroph containing solely the soluble methane monooxygenase.</title>
        <authorList>
            <person name="Vekeman B."/>
            <person name="Kerckhof F.M."/>
            <person name="Cremers G."/>
            <person name="de Vos P."/>
            <person name="Vandamme P."/>
            <person name="Boon N."/>
            <person name="Op den Camp H.J."/>
            <person name="Heylen K."/>
        </authorList>
    </citation>
    <scope>NUCLEOTIDE SEQUENCE [LARGE SCALE GENOMIC DNA]</scope>
    <source>
        <strain evidence="2 3">R-67174</strain>
    </source>
</reference>
<dbReference type="PANTHER" id="PTHR12526">
    <property type="entry name" value="GLYCOSYLTRANSFERASE"/>
    <property type="match status" value="1"/>
</dbReference>
<dbReference type="Gene3D" id="3.40.50.2000">
    <property type="entry name" value="Glycogen Phosphorylase B"/>
    <property type="match status" value="2"/>
</dbReference>
<dbReference type="RefSeq" id="WP_069436059.1">
    <property type="nucleotide sequence ID" value="NZ_LPWG01000002.1"/>
</dbReference>
<dbReference type="Pfam" id="PF00534">
    <property type="entry name" value="Glycos_transf_1"/>
    <property type="match status" value="1"/>
</dbReference>
<name>A0A1E3W6U0_9HYPH</name>
<organism evidence="2 3">
    <name type="scientific">Methyloceanibacter methanicus</name>
    <dbReference type="NCBI Taxonomy" id="1774968"/>
    <lineage>
        <taxon>Bacteria</taxon>
        <taxon>Pseudomonadati</taxon>
        <taxon>Pseudomonadota</taxon>
        <taxon>Alphaproteobacteria</taxon>
        <taxon>Hyphomicrobiales</taxon>
        <taxon>Hyphomicrobiaceae</taxon>
        <taxon>Methyloceanibacter</taxon>
    </lineage>
</organism>
<evidence type="ECO:0000259" key="1">
    <source>
        <dbReference type="Pfam" id="PF00534"/>
    </source>
</evidence>
<accession>A0A1E3W6U0</accession>
<dbReference type="CDD" id="cd03801">
    <property type="entry name" value="GT4_PimA-like"/>
    <property type="match status" value="1"/>
</dbReference>
<feature type="domain" description="Glycosyl transferase family 1" evidence="1">
    <location>
        <begin position="135"/>
        <end position="262"/>
    </location>
</feature>
<dbReference type="InterPro" id="IPR001296">
    <property type="entry name" value="Glyco_trans_1"/>
</dbReference>
<sequence length="297" mass="32841">MTFLSCECLPREDGVRTLLSPDIPILTGIHNIGDVVKQFGIDIIHSHHGWVDSAVIRSLSPRGPARIVVSMHGMYELMEPIDQDALVPRLFSRSSALVFTSRKNLGPFERLGLADSPKILGIPNALPEVPITPVDRGELGAPADAFVMCLVSRALPEKGWAEAIEAVERARAKSQRDIRLLLIGEGPEFDRLSQPGAIGDFVRLLGFRKNLRDYFAASDLGFLPSRFKGESFPLTLIDCLAAGTPFLVSNVGETRSMLARAVNWRAKHSIWTIGGCPWRKWPTSSPRWPRAALTMRR</sequence>
<dbReference type="AlphaFoldDB" id="A0A1E3W6U0"/>
<gene>
    <name evidence="2" type="ORF">AUC68_12730</name>
</gene>
<protein>
    <recommendedName>
        <fullName evidence="1">Glycosyl transferase family 1 domain-containing protein</fullName>
    </recommendedName>
</protein>
<keyword evidence="3" id="KW-1185">Reference proteome</keyword>
<dbReference type="OrthoDB" id="5490290at2"/>
<evidence type="ECO:0000313" key="3">
    <source>
        <dbReference type="Proteomes" id="UP000094501"/>
    </source>
</evidence>
<proteinExistence type="predicted"/>
<evidence type="ECO:0000313" key="2">
    <source>
        <dbReference type="EMBL" id="ODS01222.1"/>
    </source>
</evidence>
<dbReference type="Proteomes" id="UP000094501">
    <property type="component" value="Unassembled WGS sequence"/>
</dbReference>
<comment type="caution">
    <text evidence="2">The sequence shown here is derived from an EMBL/GenBank/DDBJ whole genome shotgun (WGS) entry which is preliminary data.</text>
</comment>
<dbReference type="SUPFAM" id="SSF53756">
    <property type="entry name" value="UDP-Glycosyltransferase/glycogen phosphorylase"/>
    <property type="match status" value="1"/>
</dbReference>
<dbReference type="STRING" id="1774968.AUC68_12730"/>
<dbReference type="EMBL" id="LPWG01000002">
    <property type="protein sequence ID" value="ODS01222.1"/>
    <property type="molecule type" value="Genomic_DNA"/>
</dbReference>